<keyword evidence="1" id="KW-1133">Transmembrane helix</keyword>
<comment type="caution">
    <text evidence="2">The sequence shown here is derived from an EMBL/GenBank/DDBJ whole genome shotgun (WGS) entry which is preliminary data.</text>
</comment>
<accession>A0ABQ9BJN5</accession>
<gene>
    <name evidence="2" type="ORF">OIU77_029051</name>
</gene>
<keyword evidence="1" id="KW-0472">Membrane</keyword>
<keyword evidence="3" id="KW-1185">Reference proteome</keyword>
<dbReference type="Proteomes" id="UP001141253">
    <property type="component" value="Chromosome 9"/>
</dbReference>
<dbReference type="EMBL" id="JAPFFI010000008">
    <property type="protein sequence ID" value="KAJ6386012.1"/>
    <property type="molecule type" value="Genomic_DNA"/>
</dbReference>
<protein>
    <submittedName>
        <fullName evidence="2">Uncharacterized protein</fullName>
    </submittedName>
</protein>
<name>A0ABQ9BJN5_9ROSI</name>
<feature type="transmembrane region" description="Helical" evidence="1">
    <location>
        <begin position="28"/>
        <end position="45"/>
    </location>
</feature>
<evidence type="ECO:0000313" key="2">
    <source>
        <dbReference type="EMBL" id="KAJ6386012.1"/>
    </source>
</evidence>
<keyword evidence="1" id="KW-0812">Transmembrane</keyword>
<reference evidence="2" key="1">
    <citation type="submission" date="2022-10" db="EMBL/GenBank/DDBJ databases">
        <authorList>
            <person name="Hyden B.L."/>
            <person name="Feng K."/>
            <person name="Yates T."/>
            <person name="Jawdy S."/>
            <person name="Smart L.B."/>
            <person name="Muchero W."/>
        </authorList>
    </citation>
    <scope>NUCLEOTIDE SEQUENCE</scope>
    <source>
        <tissue evidence="2">Shoot tip</tissue>
    </source>
</reference>
<evidence type="ECO:0000313" key="3">
    <source>
        <dbReference type="Proteomes" id="UP001141253"/>
    </source>
</evidence>
<proteinExistence type="predicted"/>
<sequence>MSAERPKSITESEAIPAQFRPNSLIIKTHYPSMFFLILFLSKWFSFSRMKRLYLIYVRMLCLGHCILVPSDVKHVNSGKNRCMLIWCVL</sequence>
<reference evidence="2" key="2">
    <citation type="journal article" date="2023" name="Int. J. Mol. Sci.">
        <title>De Novo Assembly and Annotation of 11 Diverse Shrub Willow (Salix) Genomes Reveals Novel Gene Organization in Sex-Linked Regions.</title>
        <authorList>
            <person name="Hyden B."/>
            <person name="Feng K."/>
            <person name="Yates T.B."/>
            <person name="Jawdy S."/>
            <person name="Cereghino C."/>
            <person name="Smart L.B."/>
            <person name="Muchero W."/>
        </authorList>
    </citation>
    <scope>NUCLEOTIDE SEQUENCE</scope>
    <source>
        <tissue evidence="2">Shoot tip</tissue>
    </source>
</reference>
<organism evidence="2 3">
    <name type="scientific">Salix suchowensis</name>
    <dbReference type="NCBI Taxonomy" id="1278906"/>
    <lineage>
        <taxon>Eukaryota</taxon>
        <taxon>Viridiplantae</taxon>
        <taxon>Streptophyta</taxon>
        <taxon>Embryophyta</taxon>
        <taxon>Tracheophyta</taxon>
        <taxon>Spermatophyta</taxon>
        <taxon>Magnoliopsida</taxon>
        <taxon>eudicotyledons</taxon>
        <taxon>Gunneridae</taxon>
        <taxon>Pentapetalae</taxon>
        <taxon>rosids</taxon>
        <taxon>fabids</taxon>
        <taxon>Malpighiales</taxon>
        <taxon>Salicaceae</taxon>
        <taxon>Saliceae</taxon>
        <taxon>Salix</taxon>
    </lineage>
</organism>
<evidence type="ECO:0000256" key="1">
    <source>
        <dbReference type="SAM" id="Phobius"/>
    </source>
</evidence>